<dbReference type="Gene3D" id="1.20.1280.290">
    <property type="match status" value="1"/>
</dbReference>
<dbReference type="GO" id="GO:0016020">
    <property type="term" value="C:membrane"/>
    <property type="evidence" value="ECO:0007669"/>
    <property type="project" value="GOC"/>
</dbReference>
<proteinExistence type="predicted"/>
<comment type="caution">
    <text evidence="3">The sequence shown here is derived from an EMBL/GenBank/DDBJ whole genome shotgun (WGS) entry which is preliminary data.</text>
</comment>
<feature type="transmembrane region" description="Helical" evidence="1">
    <location>
        <begin position="162"/>
        <end position="182"/>
    </location>
</feature>
<keyword evidence="1" id="KW-0472">Membrane</keyword>
<dbReference type="Proteomes" id="UP000824150">
    <property type="component" value="Unassembled WGS sequence"/>
</dbReference>
<feature type="domain" description="Lipid A biosynthesis N-terminal" evidence="2">
    <location>
        <begin position="1"/>
        <end position="60"/>
    </location>
</feature>
<evidence type="ECO:0000313" key="3">
    <source>
        <dbReference type="EMBL" id="MBU3826285.1"/>
    </source>
</evidence>
<feature type="transmembrane region" description="Helical" evidence="1">
    <location>
        <begin position="67"/>
        <end position="85"/>
    </location>
</feature>
<sequence>MLVQWILSERARAVVNPALFWWLSLLASLLMSIYGFLRHDLAIMLWQLVSYYIYIYNLKLKQELKRVPFIVVIALIIAPIALLLTEIQDVSEFAALFLNEDHIPYGLLIFGSVGQALFTLRFVYQLYVSRKVKQSVLPPIFWVISLIACLMVQIYGVFRLDVVLIFGQMGGLITYVRNLMLYKHSRYAKEKSSDAEE</sequence>
<dbReference type="InterPro" id="IPR011499">
    <property type="entry name" value="Lipid_A_biosynth_N"/>
</dbReference>
<evidence type="ECO:0000256" key="1">
    <source>
        <dbReference type="SAM" id="Phobius"/>
    </source>
</evidence>
<evidence type="ECO:0000313" key="4">
    <source>
        <dbReference type="Proteomes" id="UP000824150"/>
    </source>
</evidence>
<reference evidence="3" key="2">
    <citation type="submission" date="2021-04" db="EMBL/GenBank/DDBJ databases">
        <authorList>
            <person name="Gilroy R."/>
        </authorList>
    </citation>
    <scope>NUCLEOTIDE SEQUENCE</scope>
    <source>
        <strain evidence="3">687</strain>
    </source>
</reference>
<accession>A0A9E2KLK5</accession>
<dbReference type="GO" id="GO:0008915">
    <property type="term" value="F:lipid-A-disaccharide synthase activity"/>
    <property type="evidence" value="ECO:0007669"/>
    <property type="project" value="InterPro"/>
</dbReference>
<organism evidence="3 4">
    <name type="scientific">Candidatus Anaerobiospirillum merdipullorum</name>
    <dbReference type="NCBI Taxonomy" id="2838450"/>
    <lineage>
        <taxon>Bacteria</taxon>
        <taxon>Pseudomonadati</taxon>
        <taxon>Pseudomonadota</taxon>
        <taxon>Gammaproteobacteria</taxon>
        <taxon>Aeromonadales</taxon>
        <taxon>Succinivibrionaceae</taxon>
        <taxon>Anaerobiospirillum</taxon>
    </lineage>
</organism>
<reference evidence="3" key="1">
    <citation type="journal article" date="2021" name="PeerJ">
        <title>Extensive microbial diversity within the chicken gut microbiome revealed by metagenomics and culture.</title>
        <authorList>
            <person name="Gilroy R."/>
            <person name="Ravi A."/>
            <person name="Getino M."/>
            <person name="Pursley I."/>
            <person name="Horton D.L."/>
            <person name="Alikhan N.F."/>
            <person name="Baker D."/>
            <person name="Gharbi K."/>
            <person name="Hall N."/>
            <person name="Watson M."/>
            <person name="Adriaenssens E.M."/>
            <person name="Foster-Nyarko E."/>
            <person name="Jarju S."/>
            <person name="Secka A."/>
            <person name="Antonio M."/>
            <person name="Oren A."/>
            <person name="Chaudhuri R.R."/>
            <person name="La Ragione R."/>
            <person name="Hildebrand F."/>
            <person name="Pallen M.J."/>
        </authorList>
    </citation>
    <scope>NUCLEOTIDE SEQUENCE</scope>
    <source>
        <strain evidence="3">687</strain>
    </source>
</reference>
<protein>
    <submittedName>
        <fullName evidence="3">Lipid-A-disaccharide synthase N-terminal domain-containing protein</fullName>
    </submittedName>
</protein>
<keyword evidence="1" id="KW-1133">Transmembrane helix</keyword>
<keyword evidence="1" id="KW-0812">Transmembrane</keyword>
<feature type="transmembrane region" description="Helical" evidence="1">
    <location>
        <begin position="20"/>
        <end position="37"/>
    </location>
</feature>
<evidence type="ECO:0000259" key="2">
    <source>
        <dbReference type="SMART" id="SM01259"/>
    </source>
</evidence>
<dbReference type="SMART" id="SM01259">
    <property type="entry name" value="LAB_N"/>
    <property type="match status" value="2"/>
</dbReference>
<dbReference type="AlphaFoldDB" id="A0A9E2KLK5"/>
<gene>
    <name evidence="3" type="ORF">IAA31_02175</name>
</gene>
<dbReference type="EMBL" id="JAHLFG010000027">
    <property type="protein sequence ID" value="MBU3826285.1"/>
    <property type="molecule type" value="Genomic_DNA"/>
</dbReference>
<dbReference type="Pfam" id="PF07578">
    <property type="entry name" value="LAB_N"/>
    <property type="match status" value="2"/>
</dbReference>
<feature type="transmembrane region" description="Helical" evidence="1">
    <location>
        <begin position="43"/>
        <end position="60"/>
    </location>
</feature>
<feature type="transmembrane region" description="Helical" evidence="1">
    <location>
        <begin position="105"/>
        <end position="124"/>
    </location>
</feature>
<dbReference type="GO" id="GO:0009245">
    <property type="term" value="P:lipid A biosynthetic process"/>
    <property type="evidence" value="ECO:0007669"/>
    <property type="project" value="InterPro"/>
</dbReference>
<name>A0A9E2KLK5_9GAMM</name>
<feature type="domain" description="Lipid A biosynthesis N-terminal" evidence="2">
    <location>
        <begin position="110"/>
        <end position="181"/>
    </location>
</feature>
<feature type="transmembrane region" description="Helical" evidence="1">
    <location>
        <begin position="136"/>
        <end position="156"/>
    </location>
</feature>